<name>A0A565C2L9_9BRAS</name>
<dbReference type="OrthoDB" id="10504310at2759"/>
<comment type="caution">
    <text evidence="2">The sequence shown here is derived from an EMBL/GenBank/DDBJ whole genome shotgun (WGS) entry which is preliminary data.</text>
</comment>
<dbReference type="GO" id="GO:0004540">
    <property type="term" value="F:RNA nuclease activity"/>
    <property type="evidence" value="ECO:0007669"/>
    <property type="project" value="InterPro"/>
</dbReference>
<dbReference type="Proteomes" id="UP000489600">
    <property type="component" value="Unassembled WGS sequence"/>
</dbReference>
<accession>A0A565C2L9</accession>
<dbReference type="Gene3D" id="3.40.50.1010">
    <property type="entry name" value="5'-nuclease"/>
    <property type="match status" value="1"/>
</dbReference>
<organism evidence="2 3">
    <name type="scientific">Arabis nemorensis</name>
    <dbReference type="NCBI Taxonomy" id="586526"/>
    <lineage>
        <taxon>Eukaryota</taxon>
        <taxon>Viridiplantae</taxon>
        <taxon>Streptophyta</taxon>
        <taxon>Embryophyta</taxon>
        <taxon>Tracheophyta</taxon>
        <taxon>Spermatophyta</taxon>
        <taxon>Magnoliopsida</taxon>
        <taxon>eudicotyledons</taxon>
        <taxon>Gunneridae</taxon>
        <taxon>Pentapetalae</taxon>
        <taxon>rosids</taxon>
        <taxon>malvids</taxon>
        <taxon>Brassicales</taxon>
        <taxon>Brassicaceae</taxon>
        <taxon>Arabideae</taxon>
        <taxon>Arabis</taxon>
    </lineage>
</organism>
<protein>
    <recommendedName>
        <fullName evidence="1">NYN domain-containing protein</fullName>
    </recommendedName>
</protein>
<proteinExistence type="predicted"/>
<dbReference type="Pfam" id="PF01936">
    <property type="entry name" value="NYN"/>
    <property type="match status" value="1"/>
</dbReference>
<feature type="domain" description="NYN" evidence="1">
    <location>
        <begin position="122"/>
        <end position="176"/>
    </location>
</feature>
<dbReference type="EMBL" id="CABITT030000006">
    <property type="protein sequence ID" value="VVB07899.1"/>
    <property type="molecule type" value="Genomic_DNA"/>
</dbReference>
<keyword evidence="3" id="KW-1185">Reference proteome</keyword>
<evidence type="ECO:0000313" key="2">
    <source>
        <dbReference type="EMBL" id="VVB07899.1"/>
    </source>
</evidence>
<dbReference type="InterPro" id="IPR021139">
    <property type="entry name" value="NYN"/>
</dbReference>
<gene>
    <name evidence="2" type="ORF">ANE_LOCUS18343</name>
</gene>
<sequence>MGKYDVKLYLDEDTKRLPRRLTAIHFTQWINSMLQVLDQRLHLASATAYGAFPAYNGSQAILNSAFAHNRVPFSFTYLPVRKRVCTKCKTDRVEARVVVPPKQNLSFLELREDIITDIDRELRQANSELSTIVICTSDPDFIDIIEDLKSFGYVVILFSNFKKDSNDLTVAEDKFVNAAHFNSMDWSF</sequence>
<evidence type="ECO:0000259" key="1">
    <source>
        <dbReference type="Pfam" id="PF01936"/>
    </source>
</evidence>
<evidence type="ECO:0000313" key="3">
    <source>
        <dbReference type="Proteomes" id="UP000489600"/>
    </source>
</evidence>
<reference evidence="2" key="1">
    <citation type="submission" date="2019-07" db="EMBL/GenBank/DDBJ databases">
        <authorList>
            <person name="Dittberner H."/>
        </authorList>
    </citation>
    <scope>NUCLEOTIDE SEQUENCE [LARGE SCALE GENOMIC DNA]</scope>
</reference>
<dbReference type="AlphaFoldDB" id="A0A565C2L9"/>